<feature type="compositionally biased region" description="Low complexity" evidence="1">
    <location>
        <begin position="48"/>
        <end position="59"/>
    </location>
</feature>
<evidence type="ECO:0000313" key="2">
    <source>
        <dbReference type="EMBL" id="MBY85189.1"/>
    </source>
</evidence>
<accession>A0A2S2R584</accession>
<organism evidence="2">
    <name type="scientific">Sipha flava</name>
    <name type="common">yellow sugarcane aphid</name>
    <dbReference type="NCBI Taxonomy" id="143950"/>
    <lineage>
        <taxon>Eukaryota</taxon>
        <taxon>Metazoa</taxon>
        <taxon>Ecdysozoa</taxon>
        <taxon>Arthropoda</taxon>
        <taxon>Hexapoda</taxon>
        <taxon>Insecta</taxon>
        <taxon>Pterygota</taxon>
        <taxon>Neoptera</taxon>
        <taxon>Paraneoptera</taxon>
        <taxon>Hemiptera</taxon>
        <taxon>Sternorrhyncha</taxon>
        <taxon>Aphidomorpha</taxon>
        <taxon>Aphidoidea</taxon>
        <taxon>Aphididae</taxon>
        <taxon>Sipha</taxon>
    </lineage>
</organism>
<feature type="region of interest" description="Disordered" evidence="1">
    <location>
        <begin position="1"/>
        <end position="81"/>
    </location>
</feature>
<dbReference type="AlphaFoldDB" id="A0A2S2R584"/>
<proteinExistence type="predicted"/>
<reference evidence="2" key="1">
    <citation type="submission" date="2018-04" db="EMBL/GenBank/DDBJ databases">
        <title>Transcriptome assembly of Sipha flava.</title>
        <authorList>
            <person name="Scully E.D."/>
            <person name="Geib S.M."/>
            <person name="Palmer N.A."/>
            <person name="Koch K."/>
            <person name="Bradshaw J."/>
            <person name="Heng-Moss T."/>
            <person name="Sarath G."/>
        </authorList>
    </citation>
    <scope>NUCLEOTIDE SEQUENCE</scope>
</reference>
<feature type="compositionally biased region" description="Basic residues" evidence="1">
    <location>
        <begin position="64"/>
        <end position="75"/>
    </location>
</feature>
<dbReference type="EMBL" id="GGMS01015986">
    <property type="protein sequence ID" value="MBY85189.1"/>
    <property type="molecule type" value="Transcribed_RNA"/>
</dbReference>
<protein>
    <submittedName>
        <fullName evidence="2">Uncharacterized protein</fullName>
    </submittedName>
</protein>
<sequence>MVQVPRAGSSASDGVGKPPGNRLDRRVSDDRRTDPHTRRTKETGPDKNTTANPARTTRASCSAHVRRHCSTHRSVRSGTARDRQLRGAFVTAFKVVGRGGGNCGEREREPVVCTPHVVCPLHNTTQSSAKKTSQ</sequence>
<evidence type="ECO:0000256" key="1">
    <source>
        <dbReference type="SAM" id="MobiDB-lite"/>
    </source>
</evidence>
<feature type="compositionally biased region" description="Basic and acidic residues" evidence="1">
    <location>
        <begin position="22"/>
        <end position="45"/>
    </location>
</feature>
<name>A0A2S2R584_9HEMI</name>
<gene>
    <name evidence="2" type="ORF">g.167313</name>
</gene>